<protein>
    <submittedName>
        <fullName evidence="3">Uncharacterized protein</fullName>
    </submittedName>
</protein>
<dbReference type="KEGG" id="ptm:GSPATT00005310001"/>
<dbReference type="GeneID" id="5013742"/>
<keyword evidence="4" id="KW-1185">Reference proteome</keyword>
<dbReference type="AlphaFoldDB" id="A0BPU3"/>
<sequence>MSQTDKELKRIEELEEQVNQALKRSRQLDDSSKFDENFFKQELKEMQERCQQNQQTMMRLEQKYLKTGYELKNSDVIRENNLDKSSVKQKSLLEQKNQQIQELQKKLFDTERQYSQQLSEMNRRNQQLEYQNQQLQEDLQNLQNQQENIPDVIELHRALEELQKQYLDLQNKLQETMRNDQQDYQQIKQEYEEYQLLTQNIINQEEEYQRRICELEEELQQSSTFQQEFMSRLKSNEELYQQRYRDLKQKYQQQLDDQRKILDQQIDELREQNNYLFGQLSNAECKMQQFEFEIQRKQNLQTSVYQENSVDLQVSRSKSFSACQGLQNIKTLQECEINTKLKPQHYVGCYSKVKQSSTQQSQTISNKPDQRNDVKQYDSRPVKQINISIEKENIQADTLSSYNNKIRSQSKEQPVTYKQVAEQRQAILYSKIPKPRR</sequence>
<proteinExistence type="predicted"/>
<keyword evidence="1" id="KW-0175">Coiled coil</keyword>
<feature type="coiled-coil region" evidence="1">
    <location>
        <begin position="1"/>
        <end position="300"/>
    </location>
</feature>
<dbReference type="HOGENOM" id="CLU_629245_0_0_1"/>
<reference evidence="3 4" key="1">
    <citation type="journal article" date="2006" name="Nature">
        <title>Global trends of whole-genome duplications revealed by the ciliate Paramecium tetraurelia.</title>
        <authorList>
            <consortium name="Genoscope"/>
            <person name="Aury J.-M."/>
            <person name="Jaillon O."/>
            <person name="Duret L."/>
            <person name="Noel B."/>
            <person name="Jubin C."/>
            <person name="Porcel B.M."/>
            <person name="Segurens B."/>
            <person name="Daubin V."/>
            <person name="Anthouard V."/>
            <person name="Aiach N."/>
            <person name="Arnaiz O."/>
            <person name="Billaut A."/>
            <person name="Beisson J."/>
            <person name="Blanc I."/>
            <person name="Bouhouche K."/>
            <person name="Camara F."/>
            <person name="Duharcourt S."/>
            <person name="Guigo R."/>
            <person name="Gogendeau D."/>
            <person name="Katinka M."/>
            <person name="Keller A.-M."/>
            <person name="Kissmehl R."/>
            <person name="Klotz C."/>
            <person name="Koll F."/>
            <person name="Le Moue A."/>
            <person name="Lepere C."/>
            <person name="Malinsky S."/>
            <person name="Nowacki M."/>
            <person name="Nowak J.K."/>
            <person name="Plattner H."/>
            <person name="Poulain J."/>
            <person name="Ruiz F."/>
            <person name="Serrano V."/>
            <person name="Zagulski M."/>
            <person name="Dessen P."/>
            <person name="Betermier M."/>
            <person name="Weissenbach J."/>
            <person name="Scarpelli C."/>
            <person name="Schachter V."/>
            <person name="Sperling L."/>
            <person name="Meyer E."/>
            <person name="Cohen J."/>
            <person name="Wincker P."/>
        </authorList>
    </citation>
    <scope>NUCLEOTIDE SEQUENCE [LARGE SCALE GENOMIC DNA]</scope>
    <source>
        <strain evidence="3 4">Stock d4-2</strain>
    </source>
</reference>
<dbReference type="Proteomes" id="UP000000600">
    <property type="component" value="Unassembled WGS sequence"/>
</dbReference>
<dbReference type="RefSeq" id="XP_001427958.1">
    <property type="nucleotide sequence ID" value="XM_001427921.1"/>
</dbReference>
<gene>
    <name evidence="3" type="ORF">GSPATT00005310001</name>
</gene>
<dbReference type="InParanoid" id="A0BPU3"/>
<accession>A0BPU3</accession>
<feature type="region of interest" description="Disordered" evidence="2">
    <location>
        <begin position="358"/>
        <end position="378"/>
    </location>
</feature>
<feature type="compositionally biased region" description="Basic and acidic residues" evidence="2">
    <location>
        <begin position="368"/>
        <end position="378"/>
    </location>
</feature>
<dbReference type="OrthoDB" id="305948at2759"/>
<evidence type="ECO:0000313" key="4">
    <source>
        <dbReference type="Proteomes" id="UP000000600"/>
    </source>
</evidence>
<organism evidence="3 4">
    <name type="scientific">Paramecium tetraurelia</name>
    <dbReference type="NCBI Taxonomy" id="5888"/>
    <lineage>
        <taxon>Eukaryota</taxon>
        <taxon>Sar</taxon>
        <taxon>Alveolata</taxon>
        <taxon>Ciliophora</taxon>
        <taxon>Intramacronucleata</taxon>
        <taxon>Oligohymenophorea</taxon>
        <taxon>Peniculida</taxon>
        <taxon>Parameciidae</taxon>
        <taxon>Paramecium</taxon>
    </lineage>
</organism>
<evidence type="ECO:0000256" key="2">
    <source>
        <dbReference type="SAM" id="MobiDB-lite"/>
    </source>
</evidence>
<evidence type="ECO:0000256" key="1">
    <source>
        <dbReference type="SAM" id="Coils"/>
    </source>
</evidence>
<evidence type="ECO:0000313" key="3">
    <source>
        <dbReference type="EMBL" id="CAK60560.1"/>
    </source>
</evidence>
<name>A0BPU3_PARTE</name>
<dbReference type="OMA" id="NAECKMQ"/>
<dbReference type="EMBL" id="CT868008">
    <property type="protein sequence ID" value="CAK60560.1"/>
    <property type="molecule type" value="Genomic_DNA"/>
</dbReference>